<keyword evidence="2" id="KW-0812">Transmembrane</keyword>
<evidence type="ECO:0000256" key="2">
    <source>
        <dbReference type="ARBA" id="ARBA00022692"/>
    </source>
</evidence>
<evidence type="ECO:0000256" key="10">
    <source>
        <dbReference type="SAM" id="SignalP"/>
    </source>
</evidence>
<evidence type="ECO:0000256" key="3">
    <source>
        <dbReference type="ARBA" id="ARBA00022737"/>
    </source>
</evidence>
<evidence type="ECO:0000256" key="4">
    <source>
        <dbReference type="ARBA" id="ARBA00022837"/>
    </source>
</evidence>
<feature type="domain" description="Cadherin" evidence="11">
    <location>
        <begin position="29"/>
        <end position="135"/>
    </location>
</feature>
<dbReference type="GO" id="GO:0007156">
    <property type="term" value="P:homophilic cell adhesion via plasma membrane adhesion molecules"/>
    <property type="evidence" value="ECO:0007669"/>
    <property type="project" value="InterPro"/>
</dbReference>
<keyword evidence="5" id="KW-0130">Cell adhesion</keyword>
<reference evidence="12" key="1">
    <citation type="submission" date="2025-08" db="UniProtKB">
        <authorList>
            <consortium name="Ensembl"/>
        </authorList>
    </citation>
    <scope>IDENTIFICATION</scope>
</reference>
<organism evidence="12 13">
    <name type="scientific">Chelonoidis abingdonii</name>
    <name type="common">Abingdon island giant tortoise</name>
    <name type="synonym">Testudo abingdonii</name>
    <dbReference type="NCBI Taxonomy" id="106734"/>
    <lineage>
        <taxon>Eukaryota</taxon>
        <taxon>Metazoa</taxon>
        <taxon>Chordata</taxon>
        <taxon>Craniata</taxon>
        <taxon>Vertebrata</taxon>
        <taxon>Euteleostomi</taxon>
        <taxon>Archelosauria</taxon>
        <taxon>Testudinata</taxon>
        <taxon>Testudines</taxon>
        <taxon>Cryptodira</taxon>
        <taxon>Durocryptodira</taxon>
        <taxon>Testudinoidea</taxon>
        <taxon>Testudinidae</taxon>
        <taxon>Chelonoidis</taxon>
    </lineage>
</organism>
<evidence type="ECO:0000256" key="7">
    <source>
        <dbReference type="ARBA" id="ARBA00023136"/>
    </source>
</evidence>
<dbReference type="InterPro" id="IPR015919">
    <property type="entry name" value="Cadherin-like_sf"/>
</dbReference>
<dbReference type="GO" id="GO:0005509">
    <property type="term" value="F:calcium ion binding"/>
    <property type="evidence" value="ECO:0007669"/>
    <property type="project" value="UniProtKB-UniRule"/>
</dbReference>
<evidence type="ECO:0000256" key="1">
    <source>
        <dbReference type="ARBA" id="ARBA00004167"/>
    </source>
</evidence>
<evidence type="ECO:0000256" key="5">
    <source>
        <dbReference type="ARBA" id="ARBA00022889"/>
    </source>
</evidence>
<name>A0A8C0JBD0_CHEAB</name>
<dbReference type="PANTHER" id="PTHR24028">
    <property type="entry name" value="CADHERIN-87A"/>
    <property type="match status" value="1"/>
</dbReference>
<keyword evidence="8" id="KW-0325">Glycoprotein</keyword>
<evidence type="ECO:0000313" key="13">
    <source>
        <dbReference type="Proteomes" id="UP000694404"/>
    </source>
</evidence>
<evidence type="ECO:0000256" key="8">
    <source>
        <dbReference type="ARBA" id="ARBA00023180"/>
    </source>
</evidence>
<dbReference type="Proteomes" id="UP000694404">
    <property type="component" value="Unplaced"/>
</dbReference>
<evidence type="ECO:0000256" key="9">
    <source>
        <dbReference type="PROSITE-ProRule" id="PRU00043"/>
    </source>
</evidence>
<protein>
    <recommendedName>
        <fullName evidence="11">Cadherin domain-containing protein</fullName>
    </recommendedName>
</protein>
<dbReference type="PROSITE" id="PS50268">
    <property type="entry name" value="CADHERIN_2"/>
    <property type="match status" value="1"/>
</dbReference>
<keyword evidence="13" id="KW-1185">Reference proteome</keyword>
<dbReference type="Ensembl" id="ENSCABT00000032870.1">
    <property type="protein sequence ID" value="ENSCABP00000029995.1"/>
    <property type="gene ID" value="ENSCABG00000021990.1"/>
</dbReference>
<dbReference type="InterPro" id="IPR002126">
    <property type="entry name" value="Cadherin-like_dom"/>
</dbReference>
<sequence length="177" mass="19711">MKRSAGRSRWVTEWQVLSLLFLSGVSEWASAGIRYAIPEETQKGSSVGNVVADLGLELKRLPDRRLRVVSGGSKRYFEADLKSGVLFVKERIDREELCGALSPCTLGFEIVLENPLELYSAAVEIQDINDNDPAFPSSQIRLEVSESVASGELALSAVTGYTRNECHIMCPFWVFYF</sequence>
<dbReference type="PANTHER" id="PTHR24028:SF236">
    <property type="entry name" value="PROTOCADHERIN GAMMA-C3"/>
    <property type="match status" value="1"/>
</dbReference>
<keyword evidence="3" id="KW-0677">Repeat</keyword>
<keyword evidence="4 9" id="KW-0106">Calcium</keyword>
<comment type="subcellular location">
    <subcellularLocation>
        <location evidence="1">Membrane</location>
        <topology evidence="1">Single-pass membrane protein</topology>
    </subcellularLocation>
</comment>
<evidence type="ECO:0000256" key="6">
    <source>
        <dbReference type="ARBA" id="ARBA00022989"/>
    </source>
</evidence>
<evidence type="ECO:0000313" key="12">
    <source>
        <dbReference type="Ensembl" id="ENSCABP00000029995.1"/>
    </source>
</evidence>
<dbReference type="CDD" id="cd11304">
    <property type="entry name" value="Cadherin_repeat"/>
    <property type="match status" value="1"/>
</dbReference>
<reference evidence="12" key="2">
    <citation type="submission" date="2025-09" db="UniProtKB">
        <authorList>
            <consortium name="Ensembl"/>
        </authorList>
    </citation>
    <scope>IDENTIFICATION</scope>
</reference>
<dbReference type="InterPro" id="IPR020894">
    <property type="entry name" value="Cadherin_CS"/>
</dbReference>
<dbReference type="Pfam" id="PF08266">
    <property type="entry name" value="Cadherin_2"/>
    <property type="match status" value="1"/>
</dbReference>
<dbReference type="PRINTS" id="PR00205">
    <property type="entry name" value="CADHERIN"/>
</dbReference>
<dbReference type="Gene3D" id="2.60.40.60">
    <property type="entry name" value="Cadherins"/>
    <property type="match status" value="1"/>
</dbReference>
<dbReference type="InterPro" id="IPR013164">
    <property type="entry name" value="Cadherin_N"/>
</dbReference>
<evidence type="ECO:0000259" key="11">
    <source>
        <dbReference type="PROSITE" id="PS50268"/>
    </source>
</evidence>
<dbReference type="FunFam" id="2.60.40.60:FF:000006">
    <property type="entry name" value="Protocadherin alpha 2"/>
    <property type="match status" value="1"/>
</dbReference>
<feature type="chain" id="PRO_5034611379" description="Cadherin domain-containing protein" evidence="10">
    <location>
        <begin position="32"/>
        <end position="177"/>
    </location>
</feature>
<keyword evidence="7" id="KW-0472">Membrane</keyword>
<dbReference type="SUPFAM" id="SSF49313">
    <property type="entry name" value="Cadherin-like"/>
    <property type="match status" value="1"/>
</dbReference>
<feature type="signal peptide" evidence="10">
    <location>
        <begin position="1"/>
        <end position="31"/>
    </location>
</feature>
<dbReference type="OMA" id="CERNTEC"/>
<keyword evidence="6" id="KW-1133">Transmembrane helix</keyword>
<dbReference type="GeneTree" id="ENSGT00940000164266"/>
<dbReference type="PROSITE" id="PS00232">
    <property type="entry name" value="CADHERIN_1"/>
    <property type="match status" value="1"/>
</dbReference>
<dbReference type="InterPro" id="IPR050174">
    <property type="entry name" value="Protocadherin/Cadherin-CA"/>
</dbReference>
<accession>A0A8C0JBD0</accession>
<proteinExistence type="predicted"/>
<dbReference type="AlphaFoldDB" id="A0A8C0JBD0"/>
<dbReference type="GO" id="GO:0005886">
    <property type="term" value="C:plasma membrane"/>
    <property type="evidence" value="ECO:0007669"/>
    <property type="project" value="InterPro"/>
</dbReference>
<keyword evidence="10" id="KW-0732">Signal</keyword>